<evidence type="ECO:0000313" key="2">
    <source>
        <dbReference type="EMBL" id="KAK0519239.1"/>
    </source>
</evidence>
<accession>A0AAN6G467</accession>
<evidence type="ECO:0000313" key="3">
    <source>
        <dbReference type="Proteomes" id="UP001176521"/>
    </source>
</evidence>
<evidence type="ECO:0000256" key="1">
    <source>
        <dbReference type="SAM" id="MobiDB-lite"/>
    </source>
</evidence>
<feature type="region of interest" description="Disordered" evidence="1">
    <location>
        <begin position="368"/>
        <end position="389"/>
    </location>
</feature>
<proteinExistence type="predicted"/>
<sequence length="759" mass="85506">MGRTDSNFYLRSFPLEVRQLRRIIGHWVDEDVDYDEARRWAEATARHQDDDFVYIRYVGTFGPQTTALKRHESDISHRTSGVLAAFLRTLATELPEVLDAAKVYTFPSAILEPLFADVDVPQSLVDERERLLIALFGLPTLLNLQTGGFLPVWEPREEDAVLFANLQSRVLSQGLLDLRSVDVSIHGALEELSQDIVAFMKEHPVLTSTSRPPPSPGLPDLILKQGMPSTINGFVLLALIGKDITLEDYLQPRPFLQKGNTGTKLAALFPFFDLIPWPCHDISQASIDFLGRYLRTVNPSSVVTVTCSQLVSSVLAADLVHDQGLPRANFLQHVGVPRLCNYMDPQEFIEQEPEVEDRDPQAVTIVVPSLDPGRDNRTRGSVPYDESEGNLSLRRGAASLERLEDIAGLTREMTEEEHEQRSFSAQSRAKAFIAEGPPNSPARATQALQLWRSNWPDLHIWISRDNKEEWFAWVNGLREGRSFFASAIASSPLSDKLFRLCQQWAPGEDYNDPIVRQHVIELATSALRHDWAADRSSSEKQAARGRQRRGWGKQGELDERFLMATEEGLNLIDQDQLGFKFKSTDVATWDKAALARNTKSAALRYIWENTMGHPDTAGTGDSGSAATEGGSDPVGLILPASFYGDKDLTATISRTRRDIRQAAPEPNEPDWIFWTWLEEEFGNEPGRLFLCRLDQEEHWSPKLATDIKMVRSRFSSFFQRPTYAHYPWREEWLSLLAANGEVHSAKKILSTLGALRTFT</sequence>
<dbReference type="EMBL" id="JAPDMQ010001046">
    <property type="protein sequence ID" value="KAK0519239.1"/>
    <property type="molecule type" value="Genomic_DNA"/>
</dbReference>
<organism evidence="2 3">
    <name type="scientific">Tilletia horrida</name>
    <dbReference type="NCBI Taxonomy" id="155126"/>
    <lineage>
        <taxon>Eukaryota</taxon>
        <taxon>Fungi</taxon>
        <taxon>Dikarya</taxon>
        <taxon>Basidiomycota</taxon>
        <taxon>Ustilaginomycotina</taxon>
        <taxon>Exobasidiomycetes</taxon>
        <taxon>Tilletiales</taxon>
        <taxon>Tilletiaceae</taxon>
        <taxon>Tilletia</taxon>
    </lineage>
</organism>
<gene>
    <name evidence="2" type="ORF">OC842_007514</name>
</gene>
<dbReference type="Proteomes" id="UP001176521">
    <property type="component" value="Unassembled WGS sequence"/>
</dbReference>
<name>A0AAN6G467_9BASI</name>
<dbReference type="AlphaFoldDB" id="A0AAN6G467"/>
<protein>
    <submittedName>
        <fullName evidence="2">Uncharacterized protein</fullName>
    </submittedName>
</protein>
<keyword evidence="3" id="KW-1185">Reference proteome</keyword>
<reference evidence="2" key="1">
    <citation type="journal article" date="2023" name="PhytoFront">
        <title>Draft Genome Resources of Seven Strains of Tilletia horrida, Causal Agent of Kernel Smut of Rice.</title>
        <authorList>
            <person name="Khanal S."/>
            <person name="Antony Babu S."/>
            <person name="Zhou X.G."/>
        </authorList>
    </citation>
    <scope>NUCLEOTIDE SEQUENCE</scope>
    <source>
        <strain evidence="2">TX3</strain>
    </source>
</reference>
<comment type="caution">
    <text evidence="2">The sequence shown here is derived from an EMBL/GenBank/DDBJ whole genome shotgun (WGS) entry which is preliminary data.</text>
</comment>